<dbReference type="RefSeq" id="WP_285574382.1">
    <property type="nucleotide sequence ID" value="NZ_BSDE01000003.1"/>
</dbReference>
<name>A0ABQ5QGB1_9BACT</name>
<comment type="caution">
    <text evidence="14">The sequence shown here is derived from an EMBL/GenBank/DDBJ whole genome shotgun (WGS) entry which is preliminary data.</text>
</comment>
<reference evidence="14 15" key="1">
    <citation type="journal article" date="2023" name="Antonie Van Leeuwenhoek">
        <title>Mesoterricola silvestris gen. nov., sp. nov., Mesoterricola sediminis sp. nov., Geothrix oryzae sp. nov., Geothrix edaphica sp. nov., Geothrix rubra sp. nov., and Geothrix limicola sp. nov., six novel members of Acidobacteriota isolated from soils.</title>
        <authorList>
            <person name="Itoh H."/>
            <person name="Sugisawa Y."/>
            <person name="Mise K."/>
            <person name="Xu Z."/>
            <person name="Kuniyasu M."/>
            <person name="Ushijima N."/>
            <person name="Kawano K."/>
            <person name="Kobayashi E."/>
            <person name="Shiratori Y."/>
            <person name="Masuda Y."/>
            <person name="Senoo K."/>
        </authorList>
    </citation>
    <scope>NUCLEOTIDE SEQUENCE [LARGE SCALE GENOMIC DNA]</scope>
    <source>
        <strain evidence="14 15">Red804</strain>
    </source>
</reference>
<feature type="transmembrane region" description="Helical" evidence="13">
    <location>
        <begin position="201"/>
        <end position="219"/>
    </location>
</feature>
<evidence type="ECO:0000256" key="6">
    <source>
        <dbReference type="ARBA" id="ARBA00022826"/>
    </source>
</evidence>
<accession>A0ABQ5QGB1</accession>
<evidence type="ECO:0000256" key="12">
    <source>
        <dbReference type="ARBA" id="ARBA00034430"/>
    </source>
</evidence>
<keyword evidence="6" id="KW-0631">Potassium channel</keyword>
<evidence type="ECO:0000256" key="2">
    <source>
        <dbReference type="ARBA" id="ARBA00006920"/>
    </source>
</evidence>
<dbReference type="Proteomes" id="UP001165069">
    <property type="component" value="Unassembled WGS sequence"/>
</dbReference>
<keyword evidence="5 13" id="KW-0812">Transmembrane</keyword>
<evidence type="ECO:0000313" key="14">
    <source>
        <dbReference type="EMBL" id="GLH73376.1"/>
    </source>
</evidence>
<evidence type="ECO:0008006" key="16">
    <source>
        <dbReference type="Google" id="ProtNLM"/>
    </source>
</evidence>
<keyword evidence="3" id="KW-0813">Transport</keyword>
<evidence type="ECO:0000256" key="3">
    <source>
        <dbReference type="ARBA" id="ARBA00022448"/>
    </source>
</evidence>
<keyword evidence="4" id="KW-0633">Potassium transport</keyword>
<keyword evidence="7" id="KW-0630">Potassium</keyword>
<evidence type="ECO:0000256" key="9">
    <source>
        <dbReference type="ARBA" id="ARBA00023065"/>
    </source>
</evidence>
<evidence type="ECO:0000256" key="1">
    <source>
        <dbReference type="ARBA" id="ARBA00004141"/>
    </source>
</evidence>
<dbReference type="Pfam" id="PF06736">
    <property type="entry name" value="TMEM175"/>
    <property type="match status" value="1"/>
</dbReference>
<comment type="similarity">
    <text evidence="2">Belongs to the TMEM175 family.</text>
</comment>
<keyword evidence="15" id="KW-1185">Reference proteome</keyword>
<evidence type="ECO:0000256" key="7">
    <source>
        <dbReference type="ARBA" id="ARBA00022958"/>
    </source>
</evidence>
<dbReference type="EMBL" id="BSDE01000003">
    <property type="protein sequence ID" value="GLH73376.1"/>
    <property type="molecule type" value="Genomic_DNA"/>
</dbReference>
<comment type="subcellular location">
    <subcellularLocation>
        <location evidence="1">Membrane</location>
        <topology evidence="1">Multi-pass membrane protein</topology>
    </subcellularLocation>
</comment>
<feature type="transmembrane region" description="Helical" evidence="13">
    <location>
        <begin position="21"/>
        <end position="38"/>
    </location>
</feature>
<gene>
    <name evidence="14" type="ORF">GETHLI_18780</name>
</gene>
<evidence type="ECO:0000256" key="5">
    <source>
        <dbReference type="ARBA" id="ARBA00022692"/>
    </source>
</evidence>
<evidence type="ECO:0000313" key="15">
    <source>
        <dbReference type="Proteomes" id="UP001165069"/>
    </source>
</evidence>
<evidence type="ECO:0000256" key="4">
    <source>
        <dbReference type="ARBA" id="ARBA00022538"/>
    </source>
</evidence>
<comment type="catalytic activity">
    <reaction evidence="12">
        <text>K(+)(in) = K(+)(out)</text>
        <dbReference type="Rhea" id="RHEA:29463"/>
        <dbReference type="ChEBI" id="CHEBI:29103"/>
    </reaction>
</comment>
<dbReference type="InterPro" id="IPR010617">
    <property type="entry name" value="TMEM175-like"/>
</dbReference>
<evidence type="ECO:0000256" key="13">
    <source>
        <dbReference type="SAM" id="Phobius"/>
    </source>
</evidence>
<sequence length="238" mass="26107">MTDLSGPAGRRPGFALHRVEAFSDAVFAFAVTLLVVSLEVPRSAQELFRTLWGFPAFGICFAFLGLIWFDHHSFFKRYPLTDLRTLVLNMVLLFVVLLYVYPMKFLFTLLVNGVLLKQSVGALNSVAETKTLMVVYGLGFLTVYAVLFLMHLHAWRQRGALGLSPSECLELAGRLRRFLINGAVALLSISLARFTSDAGSLAGWTYALLAPAQVANGAFTRSRMRRALAAGEAGLAAD</sequence>
<organism evidence="14 15">
    <name type="scientific">Geothrix limicola</name>
    <dbReference type="NCBI Taxonomy" id="2927978"/>
    <lineage>
        <taxon>Bacteria</taxon>
        <taxon>Pseudomonadati</taxon>
        <taxon>Acidobacteriota</taxon>
        <taxon>Holophagae</taxon>
        <taxon>Holophagales</taxon>
        <taxon>Holophagaceae</taxon>
        <taxon>Geothrix</taxon>
    </lineage>
</organism>
<feature type="transmembrane region" description="Helical" evidence="13">
    <location>
        <begin position="131"/>
        <end position="154"/>
    </location>
</feature>
<feature type="transmembrane region" description="Helical" evidence="13">
    <location>
        <begin position="90"/>
        <end position="111"/>
    </location>
</feature>
<keyword evidence="8 13" id="KW-1133">Transmembrane helix</keyword>
<proteinExistence type="inferred from homology"/>
<feature type="transmembrane region" description="Helical" evidence="13">
    <location>
        <begin position="50"/>
        <end position="69"/>
    </location>
</feature>
<evidence type="ECO:0000256" key="8">
    <source>
        <dbReference type="ARBA" id="ARBA00022989"/>
    </source>
</evidence>
<keyword evidence="11" id="KW-0407">Ion channel</keyword>
<keyword evidence="9" id="KW-0406">Ion transport</keyword>
<keyword evidence="10 13" id="KW-0472">Membrane</keyword>
<evidence type="ECO:0000256" key="11">
    <source>
        <dbReference type="ARBA" id="ARBA00023303"/>
    </source>
</evidence>
<protein>
    <recommendedName>
        <fullName evidence="16">DUF1211 domain-containing protein</fullName>
    </recommendedName>
</protein>
<evidence type="ECO:0000256" key="10">
    <source>
        <dbReference type="ARBA" id="ARBA00023136"/>
    </source>
</evidence>